<gene>
    <name evidence="2" type="ORF">Tco_0729194</name>
</gene>
<reference evidence="2" key="1">
    <citation type="journal article" date="2022" name="Int. J. Mol. Sci.">
        <title>Draft Genome of Tanacetum Coccineum: Genomic Comparison of Closely Related Tanacetum-Family Plants.</title>
        <authorList>
            <person name="Yamashiro T."/>
            <person name="Shiraishi A."/>
            <person name="Nakayama K."/>
            <person name="Satake H."/>
        </authorList>
    </citation>
    <scope>NUCLEOTIDE SEQUENCE</scope>
</reference>
<feature type="compositionally biased region" description="Acidic residues" evidence="1">
    <location>
        <begin position="85"/>
        <end position="118"/>
    </location>
</feature>
<evidence type="ECO:0000256" key="1">
    <source>
        <dbReference type="SAM" id="MobiDB-lite"/>
    </source>
</evidence>
<sequence>MIYNSRGEKHALFYDWTQARSWSIPTVDPYEEAARQALGQASPPPSPAYPLPVDDPLAALSPSHIVDADPEEDPEEDPADHPSDGGDDDDDDESFEDDADDDDEEAFEEEDDDEEEEEHLAPADSSVVHVVDLVPSAEDTEAFKTDESAPTLVPSPRCRTARMSVRPQTPMSAIVEALIAEYAYAPTPPSPPPSPLTPLSSPLPQILSPPLPLPSPPTHTSLTYAEAPLGYIAAGIREDVPEADVSPRKRLCLTTPTPRCEIEESSTTTAVRQPGSSVARGADYEERAMAAVRVVNLRVSYQADVRRRDNEESEAHNRALEARIATMETQLYHMQWQRQDTDDRATGAMMRIHVLEHKAHIDTLEDTGSSA</sequence>
<feature type="region of interest" description="Disordered" evidence="1">
    <location>
        <begin position="33"/>
        <end position="166"/>
    </location>
</feature>
<dbReference type="EMBL" id="BQNB010010589">
    <property type="protein sequence ID" value="GJS79313.1"/>
    <property type="molecule type" value="Genomic_DNA"/>
</dbReference>
<feature type="compositionally biased region" description="Acidic residues" evidence="1">
    <location>
        <begin position="68"/>
        <end position="78"/>
    </location>
</feature>
<evidence type="ECO:0000313" key="3">
    <source>
        <dbReference type="Proteomes" id="UP001151760"/>
    </source>
</evidence>
<accession>A0ABQ4YRQ8</accession>
<reference evidence="2" key="2">
    <citation type="submission" date="2022-01" db="EMBL/GenBank/DDBJ databases">
        <authorList>
            <person name="Yamashiro T."/>
            <person name="Shiraishi A."/>
            <person name="Satake H."/>
            <person name="Nakayama K."/>
        </authorList>
    </citation>
    <scope>NUCLEOTIDE SEQUENCE</scope>
</reference>
<proteinExistence type="predicted"/>
<organism evidence="2 3">
    <name type="scientific">Tanacetum coccineum</name>
    <dbReference type="NCBI Taxonomy" id="301880"/>
    <lineage>
        <taxon>Eukaryota</taxon>
        <taxon>Viridiplantae</taxon>
        <taxon>Streptophyta</taxon>
        <taxon>Embryophyta</taxon>
        <taxon>Tracheophyta</taxon>
        <taxon>Spermatophyta</taxon>
        <taxon>Magnoliopsida</taxon>
        <taxon>eudicotyledons</taxon>
        <taxon>Gunneridae</taxon>
        <taxon>Pentapetalae</taxon>
        <taxon>asterids</taxon>
        <taxon>campanulids</taxon>
        <taxon>Asterales</taxon>
        <taxon>Asteraceae</taxon>
        <taxon>Asteroideae</taxon>
        <taxon>Anthemideae</taxon>
        <taxon>Anthemidinae</taxon>
        <taxon>Tanacetum</taxon>
    </lineage>
</organism>
<comment type="caution">
    <text evidence="2">The sequence shown here is derived from an EMBL/GenBank/DDBJ whole genome shotgun (WGS) entry which is preliminary data.</text>
</comment>
<name>A0ABQ4YRQ8_9ASTR</name>
<dbReference type="Proteomes" id="UP001151760">
    <property type="component" value="Unassembled WGS sequence"/>
</dbReference>
<protein>
    <submittedName>
        <fullName evidence="2">Uncharacterized protein</fullName>
    </submittedName>
</protein>
<evidence type="ECO:0000313" key="2">
    <source>
        <dbReference type="EMBL" id="GJS79313.1"/>
    </source>
</evidence>
<keyword evidence="3" id="KW-1185">Reference proteome</keyword>